<dbReference type="RefSeq" id="WP_155446372.1">
    <property type="nucleotide sequence ID" value="NZ_JAOQNR010000008.1"/>
</dbReference>
<proteinExistence type="predicted"/>
<evidence type="ECO:0000313" key="1">
    <source>
        <dbReference type="EMBL" id="MTV31689.1"/>
    </source>
</evidence>
<comment type="caution">
    <text evidence="1">The sequence shown here is derived from an EMBL/GenBank/DDBJ whole genome shotgun (WGS) entry which is preliminary data.</text>
</comment>
<accession>A0A6N8DMJ5</accession>
<dbReference type="EMBL" id="WNKS01000009">
    <property type="protein sequence ID" value="MTV31689.1"/>
    <property type="molecule type" value="Genomic_DNA"/>
</dbReference>
<reference evidence="1 2" key="1">
    <citation type="submission" date="2019-11" db="EMBL/GenBank/DDBJ databases">
        <title>Whole-genome sequence of a Rhodoblastus acidophilus DSM 142.</title>
        <authorList>
            <person name="Kyndt J.A."/>
            <person name="Meyer T.E."/>
        </authorList>
    </citation>
    <scope>NUCLEOTIDE SEQUENCE [LARGE SCALE GENOMIC DNA]</scope>
    <source>
        <strain evidence="1 2">DSM 142</strain>
    </source>
</reference>
<dbReference type="Proteomes" id="UP000439113">
    <property type="component" value="Unassembled WGS sequence"/>
</dbReference>
<gene>
    <name evidence="1" type="ORF">GJ654_11865</name>
</gene>
<organism evidence="1 2">
    <name type="scientific">Rhodoblastus acidophilus</name>
    <name type="common">Rhodopseudomonas acidophila</name>
    <dbReference type="NCBI Taxonomy" id="1074"/>
    <lineage>
        <taxon>Bacteria</taxon>
        <taxon>Pseudomonadati</taxon>
        <taxon>Pseudomonadota</taxon>
        <taxon>Alphaproteobacteria</taxon>
        <taxon>Hyphomicrobiales</taxon>
        <taxon>Rhodoblastaceae</taxon>
        <taxon>Rhodoblastus</taxon>
    </lineage>
</organism>
<sequence>MAKSPNFDPEVIHTKQKLKEAHTPTDNAAEYLMLSKIDEPAPFSDTLDAWNNWHSEYIHRDDFFRTYEGICFANRMGASLNVELTVCWEASGCSEEDVYELMASDIYKDVVSSDTAFRLFIDRYKKFVRYRNGTPYYWAVFENGPHIGLHSHIGLHIPDSWSGYFRRWLKRTLVNHKGEPMMYSVHIHKERHITSQWQWFRYAFKGTDPTLKESEQLENGPGATFNSLAGIRQYYGGAVPFKRVRISRYMLEKAKRDANYIPPRFTKLLPSDLYSDSEYRGGNSARLSAEMLKSLSSLEAL</sequence>
<dbReference type="OrthoDB" id="8455308at2"/>
<dbReference type="AlphaFoldDB" id="A0A6N8DMJ5"/>
<name>A0A6N8DMJ5_RHOAC</name>
<protein>
    <submittedName>
        <fullName evidence="1">Uncharacterized protein</fullName>
    </submittedName>
</protein>
<evidence type="ECO:0000313" key="2">
    <source>
        <dbReference type="Proteomes" id="UP000439113"/>
    </source>
</evidence>